<organism evidence="2 3">
    <name type="scientific">Willisornis vidua</name>
    <name type="common">Xingu scale-backed antbird</name>
    <dbReference type="NCBI Taxonomy" id="1566151"/>
    <lineage>
        <taxon>Eukaryota</taxon>
        <taxon>Metazoa</taxon>
        <taxon>Chordata</taxon>
        <taxon>Craniata</taxon>
        <taxon>Vertebrata</taxon>
        <taxon>Euteleostomi</taxon>
        <taxon>Archelosauria</taxon>
        <taxon>Archosauria</taxon>
        <taxon>Dinosauria</taxon>
        <taxon>Saurischia</taxon>
        <taxon>Theropoda</taxon>
        <taxon>Coelurosauria</taxon>
        <taxon>Aves</taxon>
        <taxon>Neognathae</taxon>
        <taxon>Neoaves</taxon>
        <taxon>Telluraves</taxon>
        <taxon>Australaves</taxon>
        <taxon>Passeriformes</taxon>
        <taxon>Thamnophilidae</taxon>
        <taxon>Willisornis</taxon>
    </lineage>
</organism>
<evidence type="ECO:0000313" key="3">
    <source>
        <dbReference type="Proteomes" id="UP001145742"/>
    </source>
</evidence>
<dbReference type="Proteomes" id="UP001145742">
    <property type="component" value="Unassembled WGS sequence"/>
</dbReference>
<sequence length="169" mass="18527">MGEKNGADEQFCSLLDETANTQSHGSIFQHLDKRERPSSKLAEDYGYGYGYGYGMDMAMAMAMAMAMDMDMDMNMSSERPDMGKEPGVLLEGSRAVVMQIQHLCSVQLILPSGKLSYFNTILGIFQRAQSTGLGTKSLLDTGGVTKVKVEEPKPKYPVVLHSLDFLVIG</sequence>
<evidence type="ECO:0000313" key="2">
    <source>
        <dbReference type="EMBL" id="KAJ7424791.1"/>
    </source>
</evidence>
<reference evidence="2" key="1">
    <citation type="submission" date="2019-10" db="EMBL/GenBank/DDBJ databases">
        <authorList>
            <person name="Soares A.E.R."/>
            <person name="Aleixo A."/>
            <person name="Schneider P."/>
            <person name="Miyaki C.Y."/>
            <person name="Schneider M.P."/>
            <person name="Mello C."/>
            <person name="Vasconcelos A.T.R."/>
        </authorList>
    </citation>
    <scope>NUCLEOTIDE SEQUENCE</scope>
    <source>
        <tissue evidence="2">Muscle</tissue>
    </source>
</reference>
<proteinExistence type="predicted"/>
<accession>A0ABQ9DSP4</accession>
<keyword evidence="1" id="KW-0812">Transmembrane</keyword>
<keyword evidence="1" id="KW-1133">Transmembrane helix</keyword>
<feature type="transmembrane region" description="Helical" evidence="1">
    <location>
        <begin position="48"/>
        <end position="67"/>
    </location>
</feature>
<gene>
    <name evidence="2" type="ORF">WISP_26652</name>
</gene>
<name>A0ABQ9DSP4_9PASS</name>
<keyword evidence="1" id="KW-0472">Membrane</keyword>
<protein>
    <submittedName>
        <fullName evidence="2">Uncharacterized protein</fullName>
    </submittedName>
</protein>
<comment type="caution">
    <text evidence="2">The sequence shown here is derived from an EMBL/GenBank/DDBJ whole genome shotgun (WGS) entry which is preliminary data.</text>
</comment>
<keyword evidence="3" id="KW-1185">Reference proteome</keyword>
<evidence type="ECO:0000256" key="1">
    <source>
        <dbReference type="SAM" id="Phobius"/>
    </source>
</evidence>
<dbReference type="EMBL" id="WHWB01032626">
    <property type="protein sequence ID" value="KAJ7424791.1"/>
    <property type="molecule type" value="Genomic_DNA"/>
</dbReference>